<protein>
    <submittedName>
        <fullName evidence="6">Lymphocyte function-associated antigen 3</fullName>
    </submittedName>
</protein>
<dbReference type="InterPro" id="IPR013783">
    <property type="entry name" value="Ig-like_fold"/>
</dbReference>
<organism evidence="6 7">
    <name type="scientific">Colius striatus</name>
    <name type="common">Speckled mousebird</name>
    <dbReference type="NCBI Taxonomy" id="57412"/>
    <lineage>
        <taxon>Eukaryota</taxon>
        <taxon>Metazoa</taxon>
        <taxon>Chordata</taxon>
        <taxon>Craniata</taxon>
        <taxon>Vertebrata</taxon>
        <taxon>Euteleostomi</taxon>
        <taxon>Archelosauria</taxon>
        <taxon>Archosauria</taxon>
        <taxon>Dinosauria</taxon>
        <taxon>Saurischia</taxon>
        <taxon>Theropoda</taxon>
        <taxon>Coelurosauria</taxon>
        <taxon>Aves</taxon>
        <taxon>Neognathae</taxon>
        <taxon>Neoaves</taxon>
        <taxon>Telluraves</taxon>
        <taxon>Coraciimorphae</taxon>
        <taxon>Coliiformes</taxon>
        <taxon>Coliidae</taxon>
        <taxon>Colius</taxon>
    </lineage>
</organism>
<sequence>IAQTHSEDVSGILGENFTFPVKINEKITEITWTKNKDKVAEWEGQSETVYLTSLVNRGFLNKENGCLTIFNLEHSDAGTYVLDFFSSGNTRKTFVLTVLDPPSEPNISCNISGNYFKLKCTADFPKTLNYMWKFGSLQNISQTQEISIPTEVVDASEKATCFIRFSQTEKYSEISLDEC</sequence>
<dbReference type="InterPro" id="IPR036179">
    <property type="entry name" value="Ig-like_dom_sf"/>
</dbReference>
<evidence type="ECO:0000256" key="4">
    <source>
        <dbReference type="ARBA" id="ARBA00023180"/>
    </source>
</evidence>
<reference evidence="6 7" key="1">
    <citation type="submission" date="2014-04" db="EMBL/GenBank/DDBJ databases">
        <title>Genome evolution of avian class.</title>
        <authorList>
            <person name="Zhang G."/>
            <person name="Li C."/>
        </authorList>
    </citation>
    <scope>NUCLEOTIDE SEQUENCE [LARGE SCALE GENOMIC DNA]</scope>
    <source>
        <strain evidence="6">BGI_N325</strain>
    </source>
</reference>
<dbReference type="InterPro" id="IPR003599">
    <property type="entry name" value="Ig_sub"/>
</dbReference>
<gene>
    <name evidence="6" type="ORF">N325_12826</name>
</gene>
<dbReference type="InterPro" id="IPR015631">
    <property type="entry name" value="CD2/SLAM_rcpt"/>
</dbReference>
<keyword evidence="3" id="KW-0472">Membrane</keyword>
<dbReference type="GO" id="GO:0009986">
    <property type="term" value="C:cell surface"/>
    <property type="evidence" value="ECO:0007669"/>
    <property type="project" value="TreeGrafter"/>
</dbReference>
<evidence type="ECO:0000259" key="5">
    <source>
        <dbReference type="SMART" id="SM00409"/>
    </source>
</evidence>
<evidence type="ECO:0000313" key="7">
    <source>
        <dbReference type="Proteomes" id="UP000053615"/>
    </source>
</evidence>
<evidence type="ECO:0000313" key="6">
    <source>
        <dbReference type="EMBL" id="KFP30884.1"/>
    </source>
</evidence>
<dbReference type="Proteomes" id="UP000053615">
    <property type="component" value="Unassembled WGS sequence"/>
</dbReference>
<dbReference type="PANTHER" id="PTHR12080:SF55">
    <property type="entry name" value="LYMPHOCYTE FUNCTION-ASSOCIATED ANTIGEN 3"/>
    <property type="match status" value="1"/>
</dbReference>
<feature type="non-terminal residue" evidence="6">
    <location>
        <position position="1"/>
    </location>
</feature>
<dbReference type="EMBL" id="KK541001">
    <property type="protein sequence ID" value="KFP30884.1"/>
    <property type="molecule type" value="Genomic_DNA"/>
</dbReference>
<dbReference type="GO" id="GO:0016020">
    <property type="term" value="C:membrane"/>
    <property type="evidence" value="ECO:0007669"/>
    <property type="project" value="UniProtKB-SubCell"/>
</dbReference>
<feature type="domain" description="Immunoglobulin" evidence="5">
    <location>
        <begin position="6"/>
        <end position="99"/>
    </location>
</feature>
<evidence type="ECO:0000256" key="3">
    <source>
        <dbReference type="ARBA" id="ARBA00023136"/>
    </source>
</evidence>
<proteinExistence type="predicted"/>
<accession>A0A091KSZ5</accession>
<comment type="subcellular location">
    <subcellularLocation>
        <location evidence="1">Membrane</location>
    </subcellularLocation>
</comment>
<evidence type="ECO:0000256" key="2">
    <source>
        <dbReference type="ARBA" id="ARBA00022729"/>
    </source>
</evidence>
<dbReference type="Gene3D" id="2.60.40.10">
    <property type="entry name" value="Immunoglobulins"/>
    <property type="match status" value="1"/>
</dbReference>
<dbReference type="AlphaFoldDB" id="A0A091KSZ5"/>
<keyword evidence="4" id="KW-0325">Glycoprotein</keyword>
<name>A0A091KSZ5_COLST</name>
<keyword evidence="7" id="KW-1185">Reference proteome</keyword>
<dbReference type="SMART" id="SM00409">
    <property type="entry name" value="IG"/>
    <property type="match status" value="1"/>
</dbReference>
<evidence type="ECO:0000256" key="1">
    <source>
        <dbReference type="ARBA" id="ARBA00004370"/>
    </source>
</evidence>
<dbReference type="GO" id="GO:0005102">
    <property type="term" value="F:signaling receptor binding"/>
    <property type="evidence" value="ECO:0007669"/>
    <property type="project" value="TreeGrafter"/>
</dbReference>
<dbReference type="SUPFAM" id="SSF48726">
    <property type="entry name" value="Immunoglobulin"/>
    <property type="match status" value="1"/>
</dbReference>
<feature type="non-terminal residue" evidence="6">
    <location>
        <position position="179"/>
    </location>
</feature>
<keyword evidence="2" id="KW-0732">Signal</keyword>
<dbReference type="PANTHER" id="PTHR12080">
    <property type="entry name" value="SIGNALING LYMPHOCYTIC ACTIVATION MOLECULE"/>
    <property type="match status" value="1"/>
</dbReference>